<organism evidence="2 3">
    <name type="scientific">Gonapodya prolifera (strain JEL478)</name>
    <name type="common">Monoblepharis prolifera</name>
    <dbReference type="NCBI Taxonomy" id="1344416"/>
    <lineage>
        <taxon>Eukaryota</taxon>
        <taxon>Fungi</taxon>
        <taxon>Fungi incertae sedis</taxon>
        <taxon>Chytridiomycota</taxon>
        <taxon>Chytridiomycota incertae sedis</taxon>
        <taxon>Monoblepharidomycetes</taxon>
        <taxon>Monoblepharidales</taxon>
        <taxon>Gonapodyaceae</taxon>
        <taxon>Gonapodya</taxon>
    </lineage>
</organism>
<reference evidence="2 3" key="1">
    <citation type="journal article" date="2015" name="Genome Biol. Evol.">
        <title>Phylogenomic analyses indicate that early fungi evolved digesting cell walls of algal ancestors of land plants.</title>
        <authorList>
            <person name="Chang Y."/>
            <person name="Wang S."/>
            <person name="Sekimoto S."/>
            <person name="Aerts A.L."/>
            <person name="Choi C."/>
            <person name="Clum A."/>
            <person name="LaButti K.M."/>
            <person name="Lindquist E.A."/>
            <person name="Yee Ngan C."/>
            <person name="Ohm R.A."/>
            <person name="Salamov A.A."/>
            <person name="Grigoriev I.V."/>
            <person name="Spatafora J.W."/>
            <person name="Berbee M.L."/>
        </authorList>
    </citation>
    <scope>NUCLEOTIDE SEQUENCE [LARGE SCALE GENOMIC DNA]</scope>
    <source>
        <strain evidence="2 3">JEL478</strain>
    </source>
</reference>
<dbReference type="AlphaFoldDB" id="A0A139AM34"/>
<feature type="region of interest" description="Disordered" evidence="1">
    <location>
        <begin position="114"/>
        <end position="214"/>
    </location>
</feature>
<dbReference type="EMBL" id="KQ965745">
    <property type="protein sequence ID" value="KXS17836.1"/>
    <property type="molecule type" value="Genomic_DNA"/>
</dbReference>
<protein>
    <submittedName>
        <fullName evidence="2">Uncharacterized protein</fullName>
    </submittedName>
</protein>
<keyword evidence="3" id="KW-1185">Reference proteome</keyword>
<dbReference type="Proteomes" id="UP000070544">
    <property type="component" value="Unassembled WGS sequence"/>
</dbReference>
<sequence>MNKCMHVAQRPQPQPSIKVPRNHLTLLIEAFSLRRHLTTKILPHHTRRADAHIARSPRQCGAQQRGQHISAVTIETSTAFLGPVRSAVPIHALPHYYPSRDCWRAMTSAKGRGEVDSFPNSPLETSGAFPPTAHAPIFTLRSPRFPPRTQTRNSARLRRHATCIRTTDPSSNVPGRSTSSSSPSPHTRPFSPPGPPHRVVCFQRKEGGSEARGV</sequence>
<proteinExistence type="predicted"/>
<feature type="compositionally biased region" description="Basic and acidic residues" evidence="1">
    <location>
        <begin position="203"/>
        <end position="214"/>
    </location>
</feature>
<accession>A0A139AM34</accession>
<name>A0A139AM34_GONPJ</name>
<evidence type="ECO:0000256" key="1">
    <source>
        <dbReference type="SAM" id="MobiDB-lite"/>
    </source>
</evidence>
<feature type="compositionally biased region" description="Low complexity" evidence="1">
    <location>
        <begin position="169"/>
        <end position="189"/>
    </location>
</feature>
<evidence type="ECO:0000313" key="3">
    <source>
        <dbReference type="Proteomes" id="UP000070544"/>
    </source>
</evidence>
<gene>
    <name evidence="2" type="ORF">M427DRAFT_247198</name>
</gene>
<evidence type="ECO:0000313" key="2">
    <source>
        <dbReference type="EMBL" id="KXS17836.1"/>
    </source>
</evidence>